<dbReference type="RefSeq" id="WP_169654552.1">
    <property type="nucleotide sequence ID" value="NZ_JABANE010000004.1"/>
</dbReference>
<evidence type="ECO:0000313" key="1">
    <source>
        <dbReference type="EMBL" id="NME66759.1"/>
    </source>
</evidence>
<evidence type="ECO:0000313" key="2">
    <source>
        <dbReference type="Proteomes" id="UP000576082"/>
    </source>
</evidence>
<organism evidence="1 2">
    <name type="scientific">Flammeovirga aprica JL-4</name>
    <dbReference type="NCBI Taxonomy" id="694437"/>
    <lineage>
        <taxon>Bacteria</taxon>
        <taxon>Pseudomonadati</taxon>
        <taxon>Bacteroidota</taxon>
        <taxon>Cytophagia</taxon>
        <taxon>Cytophagales</taxon>
        <taxon>Flammeovirgaceae</taxon>
        <taxon>Flammeovirga</taxon>
    </lineage>
</organism>
<name>A0A7X9NZG1_9BACT</name>
<dbReference type="Proteomes" id="UP000576082">
    <property type="component" value="Unassembled WGS sequence"/>
</dbReference>
<proteinExistence type="predicted"/>
<protein>
    <submittedName>
        <fullName evidence="1">Uncharacterized protein</fullName>
    </submittedName>
</protein>
<sequence length="65" mass="7782">MTINAVQAKKYFGDKGPKDFFMNLLGVQSFKDYEPTFEARHLDIIFKNLYKDQQSYDYQYNKKSN</sequence>
<reference evidence="1 2" key="1">
    <citation type="submission" date="2020-04" db="EMBL/GenBank/DDBJ databases">
        <title>Flammeovirga sp. SR4, a novel species isolated from seawater.</title>
        <authorList>
            <person name="Wang X."/>
        </authorList>
    </citation>
    <scope>NUCLEOTIDE SEQUENCE [LARGE SCALE GENOMIC DNA]</scope>
    <source>
        <strain evidence="1 2">ATCC 23126</strain>
    </source>
</reference>
<gene>
    <name evidence="1" type="ORF">HHU12_02165</name>
</gene>
<accession>A0A7X9NZG1</accession>
<keyword evidence="2" id="KW-1185">Reference proteome</keyword>
<dbReference type="EMBL" id="JABANE010000004">
    <property type="protein sequence ID" value="NME66759.1"/>
    <property type="molecule type" value="Genomic_DNA"/>
</dbReference>
<comment type="caution">
    <text evidence="1">The sequence shown here is derived from an EMBL/GenBank/DDBJ whole genome shotgun (WGS) entry which is preliminary data.</text>
</comment>
<dbReference type="AlphaFoldDB" id="A0A7X9NZG1"/>